<dbReference type="PANTHER" id="PTHR48248">
    <property type="entry name" value="UVR DOMAIN-CONTAINING PROTEIN"/>
    <property type="match status" value="1"/>
</dbReference>
<keyword evidence="3" id="KW-1185">Reference proteome</keyword>
<name>A0A7J8X2U3_GOSAI</name>
<comment type="caution">
    <text evidence="2">The sequence shown here is derived from an EMBL/GenBank/DDBJ whole genome shotgun (WGS) entry which is preliminary data.</text>
</comment>
<dbReference type="AlphaFoldDB" id="A0A7J8X2U3"/>
<evidence type="ECO:0000313" key="2">
    <source>
        <dbReference type="EMBL" id="MBA0681532.1"/>
    </source>
</evidence>
<evidence type="ECO:0000256" key="1">
    <source>
        <dbReference type="SAM" id="MobiDB-lite"/>
    </source>
</evidence>
<sequence length="65" mass="7541">MKRLRSDMEEISKEQRKIKEGQRQVGENFEAVKLECDLLRKKTNIIMRQSMSRAPDSALLSSSKS</sequence>
<accession>A0A7J8X2U3</accession>
<organism evidence="2 3">
    <name type="scientific">Gossypium aridum</name>
    <name type="common">American cotton</name>
    <name type="synonym">Erioxylum aridum</name>
    <dbReference type="NCBI Taxonomy" id="34290"/>
    <lineage>
        <taxon>Eukaryota</taxon>
        <taxon>Viridiplantae</taxon>
        <taxon>Streptophyta</taxon>
        <taxon>Embryophyta</taxon>
        <taxon>Tracheophyta</taxon>
        <taxon>Spermatophyta</taxon>
        <taxon>Magnoliopsida</taxon>
        <taxon>eudicotyledons</taxon>
        <taxon>Gunneridae</taxon>
        <taxon>Pentapetalae</taxon>
        <taxon>rosids</taxon>
        <taxon>malvids</taxon>
        <taxon>Malvales</taxon>
        <taxon>Malvaceae</taxon>
        <taxon>Malvoideae</taxon>
        <taxon>Gossypium</taxon>
    </lineage>
</organism>
<gene>
    <name evidence="2" type="ORF">Goari_023329</name>
</gene>
<dbReference type="Proteomes" id="UP000593577">
    <property type="component" value="Unassembled WGS sequence"/>
</dbReference>
<feature type="region of interest" description="Disordered" evidence="1">
    <location>
        <begin position="1"/>
        <end position="21"/>
    </location>
</feature>
<dbReference type="EMBL" id="JABFAA010000005">
    <property type="protein sequence ID" value="MBA0681532.1"/>
    <property type="molecule type" value="Genomic_DNA"/>
</dbReference>
<dbReference type="PANTHER" id="PTHR48248:SF5">
    <property type="entry name" value="UVR DOMAIN-CONTAINING PROTEIN"/>
    <property type="match status" value="1"/>
</dbReference>
<evidence type="ECO:0000313" key="3">
    <source>
        <dbReference type="Proteomes" id="UP000593577"/>
    </source>
</evidence>
<reference evidence="2 3" key="1">
    <citation type="journal article" date="2019" name="Genome Biol. Evol.">
        <title>Insights into the evolution of the New World diploid cottons (Gossypium, subgenus Houzingenia) based on genome sequencing.</title>
        <authorList>
            <person name="Grover C.E."/>
            <person name="Arick M.A. 2nd"/>
            <person name="Thrash A."/>
            <person name="Conover J.L."/>
            <person name="Sanders W.S."/>
            <person name="Peterson D.G."/>
            <person name="Frelichowski J.E."/>
            <person name="Scheffler J.A."/>
            <person name="Scheffler B.E."/>
            <person name="Wendel J.F."/>
        </authorList>
    </citation>
    <scope>NUCLEOTIDE SEQUENCE [LARGE SCALE GENOMIC DNA]</scope>
    <source>
        <strain evidence="2">185</strain>
        <tissue evidence="2">Leaf</tissue>
    </source>
</reference>
<proteinExistence type="predicted"/>
<protein>
    <submittedName>
        <fullName evidence="2">Uncharacterized protein</fullName>
    </submittedName>
</protein>